<evidence type="ECO:0000256" key="1">
    <source>
        <dbReference type="SAM" id="MobiDB-lite"/>
    </source>
</evidence>
<organism evidence="3 4">
    <name type="scientific">Streptomyces gossypii</name>
    <dbReference type="NCBI Taxonomy" id="2883101"/>
    <lineage>
        <taxon>Bacteria</taxon>
        <taxon>Bacillati</taxon>
        <taxon>Actinomycetota</taxon>
        <taxon>Actinomycetes</taxon>
        <taxon>Kitasatosporales</taxon>
        <taxon>Streptomycetaceae</taxon>
        <taxon>Streptomyces</taxon>
    </lineage>
</organism>
<keyword evidence="4" id="KW-1185">Reference proteome</keyword>
<protein>
    <submittedName>
        <fullName evidence="3">Transposase</fullName>
    </submittedName>
</protein>
<feature type="domain" description="Transposase IS701-like DDE" evidence="2">
    <location>
        <begin position="85"/>
        <end position="248"/>
    </location>
</feature>
<dbReference type="InterPro" id="IPR039365">
    <property type="entry name" value="IS701-like"/>
</dbReference>
<comment type="caution">
    <text evidence="3">The sequence shown here is derived from an EMBL/GenBank/DDBJ whole genome shotgun (WGS) entry which is preliminary data.</text>
</comment>
<evidence type="ECO:0000313" key="4">
    <source>
        <dbReference type="Proteomes" id="UP001156389"/>
    </source>
</evidence>
<evidence type="ECO:0000313" key="3">
    <source>
        <dbReference type="EMBL" id="MCT2593267.1"/>
    </source>
</evidence>
<proteinExistence type="predicted"/>
<evidence type="ECO:0000259" key="2">
    <source>
        <dbReference type="Pfam" id="PF13546"/>
    </source>
</evidence>
<feature type="region of interest" description="Disordered" evidence="1">
    <location>
        <begin position="1"/>
        <end position="40"/>
    </location>
</feature>
<dbReference type="Proteomes" id="UP001156389">
    <property type="component" value="Unassembled WGS sequence"/>
</dbReference>
<gene>
    <name evidence="3" type="ORF">LHJ74_25745</name>
</gene>
<reference evidence="3 4" key="1">
    <citation type="submission" date="2021-10" db="EMBL/GenBank/DDBJ databases">
        <title>Streptomyces gossypii sp. nov., isolated from soil collected from cotton field.</title>
        <authorList>
            <person name="Ge X."/>
            <person name="Chen X."/>
            <person name="Liu W."/>
        </authorList>
    </citation>
    <scope>NUCLEOTIDE SEQUENCE [LARGE SCALE GENOMIC DNA]</scope>
    <source>
        <strain evidence="3 4">N2-109</strain>
    </source>
</reference>
<name>A0ABT2JZD2_9ACTN</name>
<dbReference type="InterPro" id="IPR038721">
    <property type="entry name" value="IS701-like_DDE_dom"/>
</dbReference>
<feature type="compositionally biased region" description="Low complexity" evidence="1">
    <location>
        <begin position="20"/>
        <end position="34"/>
    </location>
</feature>
<accession>A0ABT2JZD2</accession>
<sequence>MTRTQGIAVRRDGRGPTGPAGPAGLMGPAGAAGPVSRGRPGAASLRRFCRRLEGQFTRAEPREHAYAYLCSLLSQTTGTPTGWADGRNRLLTTTRWDEDQVRDMVRDVVVEHLGSPDAVLVLAEEGFVKKGDHSAGVERQYCASTGRADNYQIGLFLLYADSPGTVSVIDRELLLPSSWREGTPRCERAGIPPGLHRGDRGEPAAAMVERALDAGVPARWVVTDTPGFGDSPRLRAALEARRMPYVLSSAESASFGRTAGIDGFERWRVARWDGGSYVCFAPRGTECGALREAMGRAALAAPCLAAARREAALDRYAVRQWRAWYRHMTLAMFAHAFLTVGRGGQLWQRGTGRTHPVRGGTVGASAYALPFTDASFLAGLAGVRGVGAAARRSDPARLRGLAAGGGPVAHTELADG</sequence>
<dbReference type="EMBL" id="JAJAGO010000013">
    <property type="protein sequence ID" value="MCT2593267.1"/>
    <property type="molecule type" value="Genomic_DNA"/>
</dbReference>
<dbReference type="Pfam" id="PF13546">
    <property type="entry name" value="DDE_5"/>
    <property type="match status" value="1"/>
</dbReference>
<dbReference type="RefSeq" id="WP_260220628.1">
    <property type="nucleotide sequence ID" value="NZ_JAJAGO010000013.1"/>
</dbReference>
<dbReference type="PANTHER" id="PTHR33627:SF1">
    <property type="entry name" value="TRANSPOSASE"/>
    <property type="match status" value="1"/>
</dbReference>
<dbReference type="PANTHER" id="PTHR33627">
    <property type="entry name" value="TRANSPOSASE"/>
    <property type="match status" value="1"/>
</dbReference>